<keyword evidence="3" id="KW-0812">Transmembrane</keyword>
<gene>
    <name evidence="8" type="ORF">COLO4_33936</name>
</gene>
<feature type="domain" description="Cysteine-rich transmembrane" evidence="7">
    <location>
        <begin position="14"/>
        <end position="58"/>
    </location>
</feature>
<dbReference type="InterPro" id="IPR028144">
    <property type="entry name" value="CYSTM_dom"/>
</dbReference>
<accession>A0A1R3GPX4</accession>
<sequence>MPKSETQENQTPAGYPTAESPAQAQKKCSPRTKKKGDRGFIEGCLFALCCCWLCEACF</sequence>
<comment type="caution">
    <text evidence="8">The sequence shown here is derived from an EMBL/GenBank/DDBJ whole genome shotgun (WGS) entry which is preliminary data.</text>
</comment>
<dbReference type="PANTHER" id="PTHR31568:SF66">
    <property type="entry name" value="PROTEIN CYSTEINE-RICH TRANSMEMBRANE MODULE 12"/>
    <property type="match status" value="1"/>
</dbReference>
<evidence type="ECO:0000313" key="9">
    <source>
        <dbReference type="Proteomes" id="UP000187203"/>
    </source>
</evidence>
<dbReference type="Pfam" id="PF12734">
    <property type="entry name" value="CYSTM"/>
    <property type="match status" value="1"/>
</dbReference>
<dbReference type="PANTHER" id="PTHR31568">
    <property type="entry name" value="RCG49325, ISOFORM CRA_A"/>
    <property type="match status" value="1"/>
</dbReference>
<dbReference type="AlphaFoldDB" id="A0A1R3GPX4"/>
<comment type="similarity">
    <text evidence="2">Belongs to the CYSTM1 family.</text>
</comment>
<reference evidence="9" key="1">
    <citation type="submission" date="2013-09" db="EMBL/GenBank/DDBJ databases">
        <title>Corchorus olitorius genome sequencing.</title>
        <authorList>
            <person name="Alam M."/>
            <person name="Haque M.S."/>
            <person name="Islam M.S."/>
            <person name="Emdad E.M."/>
            <person name="Islam M.M."/>
            <person name="Ahmed B."/>
            <person name="Halim A."/>
            <person name="Hossen Q.M.M."/>
            <person name="Hossain M.Z."/>
            <person name="Ahmed R."/>
            <person name="Khan M.M."/>
            <person name="Islam R."/>
            <person name="Rashid M.M."/>
            <person name="Khan S.A."/>
            <person name="Rahman M.S."/>
            <person name="Alam M."/>
            <person name="Yahiya A.S."/>
            <person name="Khan M.S."/>
            <person name="Azam M.S."/>
            <person name="Haque T."/>
            <person name="Lashkar M.Z.H."/>
            <person name="Akhand A.I."/>
            <person name="Morshed G."/>
            <person name="Roy S."/>
            <person name="Uddin K.S."/>
            <person name="Rabeya T."/>
            <person name="Hossain A.S."/>
            <person name="Chowdhury A."/>
            <person name="Snigdha A.R."/>
            <person name="Mortoza M.S."/>
            <person name="Matin S.A."/>
            <person name="Hoque S.M.E."/>
            <person name="Islam M.K."/>
            <person name="Roy D.K."/>
            <person name="Haider R."/>
            <person name="Moosa M.M."/>
            <person name="Elias S.M."/>
            <person name="Hasan A.M."/>
            <person name="Jahan S."/>
            <person name="Shafiuddin M."/>
            <person name="Mahmood N."/>
            <person name="Shommy N.S."/>
        </authorList>
    </citation>
    <scope>NUCLEOTIDE SEQUENCE [LARGE SCALE GENOMIC DNA]</scope>
    <source>
        <strain evidence="9">cv. O-4</strain>
    </source>
</reference>
<evidence type="ECO:0000256" key="3">
    <source>
        <dbReference type="ARBA" id="ARBA00022692"/>
    </source>
</evidence>
<keyword evidence="9" id="KW-1185">Reference proteome</keyword>
<proteinExistence type="inferred from homology"/>
<dbReference type="Proteomes" id="UP000187203">
    <property type="component" value="Unassembled WGS sequence"/>
</dbReference>
<evidence type="ECO:0000256" key="1">
    <source>
        <dbReference type="ARBA" id="ARBA00004167"/>
    </source>
</evidence>
<evidence type="ECO:0000259" key="7">
    <source>
        <dbReference type="Pfam" id="PF12734"/>
    </source>
</evidence>
<evidence type="ECO:0000256" key="4">
    <source>
        <dbReference type="ARBA" id="ARBA00022989"/>
    </source>
</evidence>
<name>A0A1R3GPX4_9ROSI</name>
<dbReference type="EMBL" id="AWUE01021961">
    <property type="protein sequence ID" value="OMO60111.1"/>
    <property type="molecule type" value="Genomic_DNA"/>
</dbReference>
<dbReference type="OrthoDB" id="1743503at2759"/>
<dbReference type="GO" id="GO:0005886">
    <property type="term" value="C:plasma membrane"/>
    <property type="evidence" value="ECO:0007669"/>
    <property type="project" value="InterPro"/>
</dbReference>
<evidence type="ECO:0000256" key="6">
    <source>
        <dbReference type="SAM" id="MobiDB-lite"/>
    </source>
</evidence>
<evidence type="ECO:0000256" key="5">
    <source>
        <dbReference type="ARBA" id="ARBA00023136"/>
    </source>
</evidence>
<keyword evidence="4" id="KW-1133">Transmembrane helix</keyword>
<dbReference type="InterPro" id="IPR044850">
    <property type="entry name" value="WIH1-like"/>
</dbReference>
<evidence type="ECO:0000256" key="2">
    <source>
        <dbReference type="ARBA" id="ARBA00009444"/>
    </source>
</evidence>
<comment type="subcellular location">
    <subcellularLocation>
        <location evidence="1">Membrane</location>
        <topology evidence="1">Single-pass membrane protein</topology>
    </subcellularLocation>
</comment>
<protein>
    <recommendedName>
        <fullName evidence="7">Cysteine-rich transmembrane domain-containing protein</fullName>
    </recommendedName>
</protein>
<organism evidence="8 9">
    <name type="scientific">Corchorus olitorius</name>
    <dbReference type="NCBI Taxonomy" id="93759"/>
    <lineage>
        <taxon>Eukaryota</taxon>
        <taxon>Viridiplantae</taxon>
        <taxon>Streptophyta</taxon>
        <taxon>Embryophyta</taxon>
        <taxon>Tracheophyta</taxon>
        <taxon>Spermatophyta</taxon>
        <taxon>Magnoliopsida</taxon>
        <taxon>eudicotyledons</taxon>
        <taxon>Gunneridae</taxon>
        <taxon>Pentapetalae</taxon>
        <taxon>rosids</taxon>
        <taxon>malvids</taxon>
        <taxon>Malvales</taxon>
        <taxon>Malvaceae</taxon>
        <taxon>Grewioideae</taxon>
        <taxon>Apeibeae</taxon>
        <taxon>Corchorus</taxon>
    </lineage>
</organism>
<evidence type="ECO:0000313" key="8">
    <source>
        <dbReference type="EMBL" id="OMO60111.1"/>
    </source>
</evidence>
<feature type="region of interest" description="Disordered" evidence="6">
    <location>
        <begin position="1"/>
        <end position="37"/>
    </location>
</feature>
<keyword evidence="5" id="KW-0472">Membrane</keyword>